<keyword evidence="2" id="KW-0812">Transmembrane</keyword>
<dbReference type="PANTHER" id="PTHR21180:SF32">
    <property type="entry name" value="ENDONUCLEASE_EXONUCLEASE_PHOSPHATASE FAMILY DOMAIN-CONTAINING PROTEIN 1"/>
    <property type="match status" value="1"/>
</dbReference>
<evidence type="ECO:0000259" key="3">
    <source>
        <dbReference type="SMART" id="SM00278"/>
    </source>
</evidence>
<reference evidence="4 5" key="1">
    <citation type="submission" date="2015-08" db="EMBL/GenBank/DDBJ databases">
        <title>Genome sequence of Streptococcus phocae subsp. phocae ATCC 51973T isolated from liver specimen obtained from seal.</title>
        <authorList>
            <person name="Avendano-Herrera R."/>
        </authorList>
    </citation>
    <scope>NUCLEOTIDE SEQUENCE [LARGE SCALE GENOMIC DNA]</scope>
    <source>
        <strain evidence="4 5">ATCC 51973</strain>
    </source>
</reference>
<keyword evidence="2" id="KW-0472">Membrane</keyword>
<dbReference type="GO" id="GO:0003677">
    <property type="term" value="F:DNA binding"/>
    <property type="evidence" value="ECO:0007669"/>
    <property type="project" value="InterPro"/>
</dbReference>
<dbReference type="Gene3D" id="1.10.150.320">
    <property type="entry name" value="Photosystem II 12 kDa extrinsic protein"/>
    <property type="match status" value="1"/>
</dbReference>
<dbReference type="InterPro" id="IPR004509">
    <property type="entry name" value="Competence_ComEA_HhH"/>
</dbReference>
<evidence type="ECO:0000256" key="2">
    <source>
        <dbReference type="SAM" id="Phobius"/>
    </source>
</evidence>
<dbReference type="InterPro" id="IPR003583">
    <property type="entry name" value="Hlx-hairpin-Hlx_DNA-bd_motif"/>
</dbReference>
<comment type="caution">
    <text evidence="4">The sequence shown here is derived from an EMBL/GenBank/DDBJ whole genome shotgun (WGS) entry which is preliminary data.</text>
</comment>
<dbReference type="GO" id="GO:0015627">
    <property type="term" value="C:type II protein secretion system complex"/>
    <property type="evidence" value="ECO:0007669"/>
    <property type="project" value="TreeGrafter"/>
</dbReference>
<dbReference type="STRING" id="119224.AKK44_03220"/>
<name>A0A0P6SEL1_9STRE</name>
<dbReference type="InterPro" id="IPR019554">
    <property type="entry name" value="Soluble_ligand-bd"/>
</dbReference>
<sequence>MIEDVLVKVRQLLKEYYSTSHLVTGMLIVGIFVVFGVFLVGRPKSQKPANSLSQMPQSLQVSRQEPKESSSQEAVAYEKIMIDIKGEVHNEGVYQLSKGSRLVDAIEMAGGLTEQADKKAINFAEKLADEAVVYVAKIGENISVIKAPGADTDRGQPSDTQKININKASLTDLQTISGIGAKRAQDIIDLRDSLGGFQSIEELRKVSGIGEKTLEKLKNDISID</sequence>
<keyword evidence="2" id="KW-1133">Transmembrane helix</keyword>
<dbReference type="PANTHER" id="PTHR21180">
    <property type="entry name" value="ENDONUCLEASE/EXONUCLEASE/PHOSPHATASE FAMILY DOMAIN-CONTAINING PROTEIN 1"/>
    <property type="match status" value="1"/>
</dbReference>
<dbReference type="RefSeq" id="WP_054278488.1">
    <property type="nucleotide sequence ID" value="NZ_LHQM01000010.1"/>
</dbReference>
<feature type="region of interest" description="Disordered" evidence="1">
    <location>
        <begin position="46"/>
        <end position="71"/>
    </location>
</feature>
<dbReference type="InterPro" id="IPR010994">
    <property type="entry name" value="RuvA_2-like"/>
</dbReference>
<dbReference type="Pfam" id="PF12836">
    <property type="entry name" value="HHH_3"/>
    <property type="match status" value="1"/>
</dbReference>
<gene>
    <name evidence="4" type="ORF">AKK44_03220</name>
</gene>
<dbReference type="AlphaFoldDB" id="A0A0P6SEL1"/>
<dbReference type="Pfam" id="PF10531">
    <property type="entry name" value="SLBB"/>
    <property type="match status" value="1"/>
</dbReference>
<feature type="compositionally biased region" description="Polar residues" evidence="1">
    <location>
        <begin position="47"/>
        <end position="63"/>
    </location>
</feature>
<organism evidence="4 5">
    <name type="scientific">Streptococcus phocae</name>
    <dbReference type="NCBI Taxonomy" id="119224"/>
    <lineage>
        <taxon>Bacteria</taxon>
        <taxon>Bacillati</taxon>
        <taxon>Bacillota</taxon>
        <taxon>Bacilli</taxon>
        <taxon>Lactobacillales</taxon>
        <taxon>Streptococcaceae</taxon>
        <taxon>Streptococcus</taxon>
    </lineage>
</organism>
<accession>A0A0P6SEL1</accession>
<proteinExistence type="predicted"/>
<feature type="domain" description="Helix-hairpin-helix DNA-binding motif class 1" evidence="3">
    <location>
        <begin position="201"/>
        <end position="220"/>
    </location>
</feature>
<feature type="transmembrane region" description="Helical" evidence="2">
    <location>
        <begin position="20"/>
        <end position="41"/>
    </location>
</feature>
<keyword evidence="5" id="KW-1185">Reference proteome</keyword>
<dbReference type="Proteomes" id="UP000049578">
    <property type="component" value="Unassembled WGS sequence"/>
</dbReference>
<dbReference type="SMART" id="SM00278">
    <property type="entry name" value="HhH1"/>
    <property type="match status" value="2"/>
</dbReference>
<dbReference type="SUPFAM" id="SSF47781">
    <property type="entry name" value="RuvA domain 2-like"/>
    <property type="match status" value="1"/>
</dbReference>
<dbReference type="InterPro" id="IPR051675">
    <property type="entry name" value="Endo/Exo/Phosphatase_dom_1"/>
</dbReference>
<evidence type="ECO:0000313" key="4">
    <source>
        <dbReference type="EMBL" id="KPJ22674.1"/>
    </source>
</evidence>
<dbReference type="PATRIC" id="fig|119224.3.peg.164"/>
<dbReference type="GO" id="GO:0015628">
    <property type="term" value="P:protein secretion by the type II secretion system"/>
    <property type="evidence" value="ECO:0007669"/>
    <property type="project" value="TreeGrafter"/>
</dbReference>
<dbReference type="EMBL" id="LHQM01000010">
    <property type="protein sequence ID" value="KPJ22674.1"/>
    <property type="molecule type" value="Genomic_DNA"/>
</dbReference>
<evidence type="ECO:0000313" key="5">
    <source>
        <dbReference type="Proteomes" id="UP000049578"/>
    </source>
</evidence>
<dbReference type="GO" id="GO:0006281">
    <property type="term" value="P:DNA repair"/>
    <property type="evidence" value="ECO:0007669"/>
    <property type="project" value="InterPro"/>
</dbReference>
<dbReference type="NCBIfam" id="TIGR00426">
    <property type="entry name" value="competence protein ComEA helix-hairpin-helix repeat region"/>
    <property type="match status" value="1"/>
</dbReference>
<protein>
    <submittedName>
        <fullName evidence="4">Competence protein</fullName>
    </submittedName>
</protein>
<evidence type="ECO:0000256" key="1">
    <source>
        <dbReference type="SAM" id="MobiDB-lite"/>
    </source>
</evidence>
<feature type="domain" description="Helix-hairpin-helix DNA-binding motif class 1" evidence="3">
    <location>
        <begin position="171"/>
        <end position="190"/>
    </location>
</feature>